<evidence type="ECO:0000313" key="3">
    <source>
        <dbReference type="EMBL" id="GAA2338019.1"/>
    </source>
</evidence>
<keyword evidence="2" id="KW-0472">Membrane</keyword>
<feature type="transmembrane region" description="Helical" evidence="2">
    <location>
        <begin position="165"/>
        <end position="183"/>
    </location>
</feature>
<evidence type="ECO:0008006" key="5">
    <source>
        <dbReference type="Google" id="ProtNLM"/>
    </source>
</evidence>
<dbReference type="EMBL" id="BAAARA010000003">
    <property type="protein sequence ID" value="GAA2338019.1"/>
    <property type="molecule type" value="Genomic_DNA"/>
</dbReference>
<keyword evidence="2" id="KW-0812">Transmembrane</keyword>
<evidence type="ECO:0000256" key="1">
    <source>
        <dbReference type="SAM" id="MobiDB-lite"/>
    </source>
</evidence>
<accession>A0ABN3FV15</accession>
<comment type="caution">
    <text evidence="3">The sequence shown here is derived from an EMBL/GenBank/DDBJ whole genome shotgun (WGS) entry which is preliminary data.</text>
</comment>
<organism evidence="3 4">
    <name type="scientific">Saccharopolyspora halophila</name>
    <dbReference type="NCBI Taxonomy" id="405551"/>
    <lineage>
        <taxon>Bacteria</taxon>
        <taxon>Bacillati</taxon>
        <taxon>Actinomycetota</taxon>
        <taxon>Actinomycetes</taxon>
        <taxon>Pseudonocardiales</taxon>
        <taxon>Pseudonocardiaceae</taxon>
        <taxon>Saccharopolyspora</taxon>
    </lineage>
</organism>
<keyword evidence="4" id="KW-1185">Reference proteome</keyword>
<feature type="transmembrane region" description="Helical" evidence="2">
    <location>
        <begin position="227"/>
        <end position="248"/>
    </location>
</feature>
<dbReference type="PANTHER" id="PTHR40761">
    <property type="entry name" value="CONSERVED INTEGRAL MEMBRANE ALANINE VALINE AND LEUCINE RICH PROTEIN-RELATED"/>
    <property type="match status" value="1"/>
</dbReference>
<evidence type="ECO:0000313" key="4">
    <source>
        <dbReference type="Proteomes" id="UP001501218"/>
    </source>
</evidence>
<feature type="transmembrane region" description="Helical" evidence="2">
    <location>
        <begin position="106"/>
        <end position="127"/>
    </location>
</feature>
<feature type="transmembrane region" description="Helical" evidence="2">
    <location>
        <begin position="254"/>
        <end position="277"/>
    </location>
</feature>
<gene>
    <name evidence="3" type="ORF">GCM10009854_12740</name>
</gene>
<feature type="region of interest" description="Disordered" evidence="1">
    <location>
        <begin position="284"/>
        <end position="313"/>
    </location>
</feature>
<evidence type="ECO:0000256" key="2">
    <source>
        <dbReference type="SAM" id="Phobius"/>
    </source>
</evidence>
<dbReference type="RefSeq" id="WP_344127624.1">
    <property type="nucleotide sequence ID" value="NZ_BAAARA010000003.1"/>
</dbReference>
<feature type="transmembrane region" description="Helical" evidence="2">
    <location>
        <begin position="75"/>
        <end position="94"/>
    </location>
</feature>
<dbReference type="Proteomes" id="UP001501218">
    <property type="component" value="Unassembled WGS sequence"/>
</dbReference>
<feature type="transmembrane region" description="Helical" evidence="2">
    <location>
        <begin position="139"/>
        <end position="158"/>
    </location>
</feature>
<keyword evidence="2" id="KW-1133">Transmembrane helix</keyword>
<dbReference type="PANTHER" id="PTHR40761:SF1">
    <property type="entry name" value="CONSERVED INTEGRAL MEMBRANE ALANINE VALINE AND LEUCINE RICH PROTEIN-RELATED"/>
    <property type="match status" value="1"/>
</dbReference>
<protein>
    <recommendedName>
        <fullName evidence="5">Integral membrane protein</fullName>
    </recommendedName>
</protein>
<name>A0ABN3FV15_9PSEU</name>
<proteinExistence type="predicted"/>
<reference evidence="3 4" key="1">
    <citation type="journal article" date="2019" name="Int. J. Syst. Evol. Microbiol.">
        <title>The Global Catalogue of Microorganisms (GCM) 10K type strain sequencing project: providing services to taxonomists for standard genome sequencing and annotation.</title>
        <authorList>
            <consortium name="The Broad Institute Genomics Platform"/>
            <consortium name="The Broad Institute Genome Sequencing Center for Infectious Disease"/>
            <person name="Wu L."/>
            <person name="Ma J."/>
        </authorList>
    </citation>
    <scope>NUCLEOTIDE SEQUENCE [LARGE SCALE GENOMIC DNA]</scope>
    <source>
        <strain evidence="3 4">JCM 16221</strain>
    </source>
</reference>
<feature type="compositionally biased region" description="Low complexity" evidence="1">
    <location>
        <begin position="301"/>
        <end position="313"/>
    </location>
</feature>
<sequence length="313" mass="31228">MTALAVLLAALGACGYALGARLQHGAVHDAMAGGGLGLRSQGRLVRNRFWLIGLCALGTGALLHAGALGLAPLSVVQPVGVLALPLTVLLNLRARGYRAGDLQPSVLLGVLAATGGVAVFVLLAVGSATPTPVNGQQQLVATELVAAAVLLIAGAAALTRAKVRCVLFAAGCAVAYGYVSLMTRAVTQQLGTTELLVNPLPLLGIAVAMVLGAWLLQHAYASGPPDLVVACLTVIDPLVAVGLGIGLLGEADQVNGWIAAGEALCAVVACAGVFALARYHPDKTDESLPADVTADSADPAGSRSTTSPDGSSS</sequence>
<feature type="transmembrane region" description="Helical" evidence="2">
    <location>
        <begin position="195"/>
        <end position="215"/>
    </location>
</feature>